<comment type="caution">
    <text evidence="1">The sequence shown here is derived from an EMBL/GenBank/DDBJ whole genome shotgun (WGS) entry which is preliminary data.</text>
</comment>
<evidence type="ECO:0000313" key="1">
    <source>
        <dbReference type="EMBL" id="EPR78265.1"/>
    </source>
</evidence>
<protein>
    <submittedName>
        <fullName evidence="1">Uncharacterized protein</fullName>
    </submittedName>
</protein>
<dbReference type="InParanoid" id="S7W646"/>
<reference evidence="2" key="1">
    <citation type="journal article" date="2013" name="PLoS Genet.">
        <title>The genome of Spraguea lophii and the basis of host-microsporidian interactions.</title>
        <authorList>
            <person name="Campbell S.E."/>
            <person name="Williams T.A."/>
            <person name="Yousuf A."/>
            <person name="Soanes D.M."/>
            <person name="Paszkiewicz K.H."/>
            <person name="Williams B.A.P."/>
        </authorList>
    </citation>
    <scope>NUCLEOTIDE SEQUENCE [LARGE SCALE GENOMIC DNA]</scope>
    <source>
        <strain evidence="2">42_110</strain>
    </source>
</reference>
<evidence type="ECO:0000313" key="2">
    <source>
        <dbReference type="Proteomes" id="UP000014978"/>
    </source>
</evidence>
<proteinExistence type="predicted"/>
<keyword evidence="2" id="KW-1185">Reference proteome</keyword>
<accession>S7W646</accession>
<dbReference type="HOGENOM" id="CLU_1403265_0_0_1"/>
<organism evidence="1 2">
    <name type="scientific">Spraguea lophii (strain 42_110)</name>
    <name type="common">Microsporidian parasite</name>
    <dbReference type="NCBI Taxonomy" id="1358809"/>
    <lineage>
        <taxon>Eukaryota</taxon>
        <taxon>Fungi</taxon>
        <taxon>Fungi incertae sedis</taxon>
        <taxon>Microsporidia</taxon>
        <taxon>Spragueidae</taxon>
        <taxon>Spraguea</taxon>
    </lineage>
</organism>
<dbReference type="OrthoDB" id="10349860at2759"/>
<gene>
    <name evidence="1" type="ORF">SLOPH_484</name>
</gene>
<name>S7W646_SPRLO</name>
<dbReference type="VEuPathDB" id="MicrosporidiaDB:SLOPH_484"/>
<sequence length="194" mass="23611">MQMKRFWTIFRYTTRPDSSTEILPFTKTIEYNYYNSNNNITYQYVHIYTDNEKIIEITLDKDTLRVRLHIDGNKNKKDKEKDVILKEIKIKNTLELETNCKEKIVGIKWKDGKENKIQFTFYIKEEADEFHNEFNKVLSCFYTNKITMKNIKNFIKQLNKNCRTKINIEKYKTHKTYEEIKIEFINLVNSLKYI</sequence>
<dbReference type="Proteomes" id="UP000014978">
    <property type="component" value="Unassembled WGS sequence"/>
</dbReference>
<dbReference type="EMBL" id="ATCN01000910">
    <property type="protein sequence ID" value="EPR78265.1"/>
    <property type="molecule type" value="Genomic_DNA"/>
</dbReference>
<dbReference type="AlphaFoldDB" id="S7W646"/>